<feature type="domain" description="Response regulatory" evidence="2">
    <location>
        <begin position="7"/>
        <end position="62"/>
    </location>
</feature>
<gene>
    <name evidence="3" type="ORF">GCM10007874_21860</name>
</gene>
<comment type="caution">
    <text evidence="3">The sequence shown here is derived from an EMBL/GenBank/DDBJ whole genome shotgun (WGS) entry which is preliminary data.</text>
</comment>
<reference evidence="4" key="1">
    <citation type="journal article" date="2019" name="Int. J. Syst. Evol. Microbiol.">
        <title>The Global Catalogue of Microorganisms (GCM) 10K type strain sequencing project: providing services to taxonomists for standard genome sequencing and annotation.</title>
        <authorList>
            <consortium name="The Broad Institute Genomics Platform"/>
            <consortium name="The Broad Institute Genome Sequencing Center for Infectious Disease"/>
            <person name="Wu L."/>
            <person name="Ma J."/>
        </authorList>
    </citation>
    <scope>NUCLEOTIDE SEQUENCE [LARGE SCALE GENOMIC DNA]</scope>
    <source>
        <strain evidence="4">NBRC 101365</strain>
    </source>
</reference>
<evidence type="ECO:0000313" key="3">
    <source>
        <dbReference type="EMBL" id="GLS19169.1"/>
    </source>
</evidence>
<dbReference type="InterPro" id="IPR011006">
    <property type="entry name" value="CheY-like_superfamily"/>
</dbReference>
<dbReference type="SUPFAM" id="SSF52172">
    <property type="entry name" value="CheY-like"/>
    <property type="match status" value="1"/>
</dbReference>
<dbReference type="Proteomes" id="UP001156882">
    <property type="component" value="Unassembled WGS sequence"/>
</dbReference>
<comment type="caution">
    <text evidence="1">Lacks conserved residue(s) required for the propagation of feature annotation.</text>
</comment>
<sequence length="62" mass="6726">MSHVTPIVFVVDDDISMREALEALIRQAGWQPETFASGGEFLARAQSLEPGSVRANLPKVEG</sequence>
<dbReference type="Gene3D" id="3.40.50.2300">
    <property type="match status" value="1"/>
</dbReference>
<evidence type="ECO:0000256" key="1">
    <source>
        <dbReference type="PROSITE-ProRule" id="PRU00169"/>
    </source>
</evidence>
<name>A0ABQ6CKC1_9HYPH</name>
<organism evidence="3 4">
    <name type="scientific">Labrys miyagiensis</name>
    <dbReference type="NCBI Taxonomy" id="346912"/>
    <lineage>
        <taxon>Bacteria</taxon>
        <taxon>Pseudomonadati</taxon>
        <taxon>Pseudomonadota</taxon>
        <taxon>Alphaproteobacteria</taxon>
        <taxon>Hyphomicrobiales</taxon>
        <taxon>Xanthobacteraceae</taxon>
        <taxon>Labrys</taxon>
    </lineage>
</organism>
<dbReference type="PROSITE" id="PS50110">
    <property type="entry name" value="RESPONSE_REGULATORY"/>
    <property type="match status" value="1"/>
</dbReference>
<accession>A0ABQ6CKC1</accession>
<protein>
    <recommendedName>
        <fullName evidence="2">Response regulatory domain-containing protein</fullName>
    </recommendedName>
</protein>
<evidence type="ECO:0000259" key="2">
    <source>
        <dbReference type="PROSITE" id="PS50110"/>
    </source>
</evidence>
<keyword evidence="4" id="KW-1185">Reference proteome</keyword>
<proteinExistence type="predicted"/>
<evidence type="ECO:0000313" key="4">
    <source>
        <dbReference type="Proteomes" id="UP001156882"/>
    </source>
</evidence>
<dbReference type="InterPro" id="IPR001789">
    <property type="entry name" value="Sig_transdc_resp-reg_receiver"/>
</dbReference>
<dbReference type="EMBL" id="BSPC01000021">
    <property type="protein sequence ID" value="GLS19169.1"/>
    <property type="molecule type" value="Genomic_DNA"/>
</dbReference>